<dbReference type="Pfam" id="PF01582">
    <property type="entry name" value="TIR"/>
    <property type="match status" value="1"/>
</dbReference>
<dbReference type="PANTHER" id="PTHR32009:SF39">
    <property type="entry name" value="TIR DOMAIN-CONTAINING PROTEIN"/>
    <property type="match status" value="1"/>
</dbReference>
<dbReference type="Gene3D" id="3.40.50.10140">
    <property type="entry name" value="Toll/interleukin-1 receptor homology (TIR) domain"/>
    <property type="match status" value="1"/>
</dbReference>
<dbReference type="EC" id="3.2.2.6" evidence="1"/>
<dbReference type="GO" id="GO:0061809">
    <property type="term" value="F:NAD+ nucleosidase activity, cyclic ADP-ribose generating"/>
    <property type="evidence" value="ECO:0007669"/>
    <property type="project" value="UniProtKB-EC"/>
</dbReference>
<comment type="caution">
    <text evidence="6">The sequence shown here is derived from an EMBL/GenBank/DDBJ whole genome shotgun (WGS) entry which is preliminary data.</text>
</comment>
<dbReference type="EMBL" id="JAHRHJ020000007">
    <property type="protein sequence ID" value="KAH9307703.1"/>
    <property type="molecule type" value="Genomic_DNA"/>
</dbReference>
<keyword evidence="3" id="KW-0520">NAD</keyword>
<dbReference type="PANTHER" id="PTHR32009">
    <property type="entry name" value="TMV RESISTANCE PROTEIN N-LIKE"/>
    <property type="match status" value="1"/>
</dbReference>
<dbReference type="SMART" id="SM00255">
    <property type="entry name" value="TIR"/>
    <property type="match status" value="1"/>
</dbReference>
<dbReference type="InterPro" id="IPR000157">
    <property type="entry name" value="TIR_dom"/>
</dbReference>
<evidence type="ECO:0000256" key="4">
    <source>
        <dbReference type="ARBA" id="ARBA00047304"/>
    </source>
</evidence>
<keyword evidence="2" id="KW-0378">Hydrolase</keyword>
<dbReference type="Proteomes" id="UP000824469">
    <property type="component" value="Unassembled WGS sequence"/>
</dbReference>
<evidence type="ECO:0000256" key="3">
    <source>
        <dbReference type="ARBA" id="ARBA00023027"/>
    </source>
</evidence>
<dbReference type="SUPFAM" id="SSF52200">
    <property type="entry name" value="Toll/Interleukin receptor TIR domain"/>
    <property type="match status" value="1"/>
</dbReference>
<proteinExistence type="predicted"/>
<dbReference type="GO" id="GO:0007165">
    <property type="term" value="P:signal transduction"/>
    <property type="evidence" value="ECO:0007669"/>
    <property type="project" value="InterPro"/>
</dbReference>
<dbReference type="AlphaFoldDB" id="A0AA38FQP7"/>
<keyword evidence="7" id="KW-1185">Reference proteome</keyword>
<dbReference type="InterPro" id="IPR035897">
    <property type="entry name" value="Toll_tir_struct_dom_sf"/>
</dbReference>
<feature type="non-terminal residue" evidence="6">
    <location>
        <position position="186"/>
    </location>
</feature>
<feature type="domain" description="TIR" evidence="5">
    <location>
        <begin position="38"/>
        <end position="176"/>
    </location>
</feature>
<reference evidence="6 7" key="1">
    <citation type="journal article" date="2021" name="Nat. Plants">
        <title>The Taxus genome provides insights into paclitaxel biosynthesis.</title>
        <authorList>
            <person name="Xiong X."/>
            <person name="Gou J."/>
            <person name="Liao Q."/>
            <person name="Li Y."/>
            <person name="Zhou Q."/>
            <person name="Bi G."/>
            <person name="Li C."/>
            <person name="Du R."/>
            <person name="Wang X."/>
            <person name="Sun T."/>
            <person name="Guo L."/>
            <person name="Liang H."/>
            <person name="Lu P."/>
            <person name="Wu Y."/>
            <person name="Zhang Z."/>
            <person name="Ro D.K."/>
            <person name="Shang Y."/>
            <person name="Huang S."/>
            <person name="Yan J."/>
        </authorList>
    </citation>
    <scope>NUCLEOTIDE SEQUENCE [LARGE SCALE GENOMIC DNA]</scope>
    <source>
        <strain evidence="6">Ta-2019</strain>
    </source>
</reference>
<accession>A0AA38FQP7</accession>
<dbReference type="PROSITE" id="PS50104">
    <property type="entry name" value="TIR"/>
    <property type="match status" value="1"/>
</dbReference>
<sequence length="186" mass="20953">MASTSSSSQQHNQLGYAFQEIVPWTASSSTALTKLRSPRWDVFINHCGIDVKYTIATTISNTLARTGLRVFLDKEALQGGDVIPTKIQDAMSSASLHISIFSTNYARSPWCLAELSFLLKTGTRIIPLFFHVDPCDLRWVDQGKGIYADAFIQHEKQGRYTFQKLQEWKMALQTVSFHFGCVINNN</sequence>
<evidence type="ECO:0000256" key="2">
    <source>
        <dbReference type="ARBA" id="ARBA00022801"/>
    </source>
</evidence>
<gene>
    <name evidence="6" type="ORF">KI387_035614</name>
</gene>
<protein>
    <recommendedName>
        <fullName evidence="1">ADP-ribosyl cyclase/cyclic ADP-ribose hydrolase</fullName>
        <ecNumber evidence="1">3.2.2.6</ecNumber>
    </recommendedName>
</protein>
<evidence type="ECO:0000313" key="6">
    <source>
        <dbReference type="EMBL" id="KAH9307703.1"/>
    </source>
</evidence>
<evidence type="ECO:0000259" key="5">
    <source>
        <dbReference type="PROSITE" id="PS50104"/>
    </source>
</evidence>
<dbReference type="OMA" id="HESKRTT"/>
<comment type="catalytic activity">
    <reaction evidence="4">
        <text>NAD(+) + H2O = ADP-D-ribose + nicotinamide + H(+)</text>
        <dbReference type="Rhea" id="RHEA:16301"/>
        <dbReference type="ChEBI" id="CHEBI:15377"/>
        <dbReference type="ChEBI" id="CHEBI:15378"/>
        <dbReference type="ChEBI" id="CHEBI:17154"/>
        <dbReference type="ChEBI" id="CHEBI:57540"/>
        <dbReference type="ChEBI" id="CHEBI:57967"/>
        <dbReference type="EC" id="3.2.2.6"/>
    </reaction>
    <physiologicalReaction direction="left-to-right" evidence="4">
        <dbReference type="Rhea" id="RHEA:16302"/>
    </physiologicalReaction>
</comment>
<evidence type="ECO:0000313" key="7">
    <source>
        <dbReference type="Proteomes" id="UP000824469"/>
    </source>
</evidence>
<name>A0AA38FQP7_TAXCH</name>
<organism evidence="6 7">
    <name type="scientific">Taxus chinensis</name>
    <name type="common">Chinese yew</name>
    <name type="synonym">Taxus wallichiana var. chinensis</name>
    <dbReference type="NCBI Taxonomy" id="29808"/>
    <lineage>
        <taxon>Eukaryota</taxon>
        <taxon>Viridiplantae</taxon>
        <taxon>Streptophyta</taxon>
        <taxon>Embryophyta</taxon>
        <taxon>Tracheophyta</taxon>
        <taxon>Spermatophyta</taxon>
        <taxon>Pinopsida</taxon>
        <taxon>Pinidae</taxon>
        <taxon>Conifers II</taxon>
        <taxon>Cupressales</taxon>
        <taxon>Taxaceae</taxon>
        <taxon>Taxus</taxon>
    </lineage>
</organism>
<evidence type="ECO:0000256" key="1">
    <source>
        <dbReference type="ARBA" id="ARBA00011982"/>
    </source>
</evidence>